<feature type="region of interest" description="Disordered" evidence="1">
    <location>
        <begin position="124"/>
        <end position="150"/>
    </location>
</feature>
<dbReference type="Proteomes" id="UP000825935">
    <property type="component" value="Chromosome 12"/>
</dbReference>
<gene>
    <name evidence="3" type="ORF">KP509_12G042800</name>
</gene>
<dbReference type="AlphaFoldDB" id="A0A8T2TIL5"/>
<protein>
    <submittedName>
        <fullName evidence="3">Uncharacterized protein</fullName>
    </submittedName>
</protein>
<organism evidence="3 4">
    <name type="scientific">Ceratopteris richardii</name>
    <name type="common">Triangle waterfern</name>
    <dbReference type="NCBI Taxonomy" id="49495"/>
    <lineage>
        <taxon>Eukaryota</taxon>
        <taxon>Viridiplantae</taxon>
        <taxon>Streptophyta</taxon>
        <taxon>Embryophyta</taxon>
        <taxon>Tracheophyta</taxon>
        <taxon>Polypodiopsida</taxon>
        <taxon>Polypodiidae</taxon>
        <taxon>Polypodiales</taxon>
        <taxon>Pteridineae</taxon>
        <taxon>Pteridaceae</taxon>
        <taxon>Parkerioideae</taxon>
        <taxon>Ceratopteris</taxon>
    </lineage>
</organism>
<keyword evidence="2" id="KW-1133">Transmembrane helix</keyword>
<comment type="caution">
    <text evidence="3">The sequence shown here is derived from an EMBL/GenBank/DDBJ whole genome shotgun (WGS) entry which is preliminary data.</text>
</comment>
<dbReference type="OrthoDB" id="1907255at2759"/>
<dbReference type="OMA" id="YLVERNW"/>
<dbReference type="EMBL" id="CM035417">
    <property type="protein sequence ID" value="KAH7423187.1"/>
    <property type="molecule type" value="Genomic_DNA"/>
</dbReference>
<proteinExistence type="predicted"/>
<feature type="compositionally biased region" description="Gly residues" evidence="1">
    <location>
        <begin position="127"/>
        <end position="145"/>
    </location>
</feature>
<evidence type="ECO:0000313" key="4">
    <source>
        <dbReference type="Proteomes" id="UP000825935"/>
    </source>
</evidence>
<evidence type="ECO:0000313" key="3">
    <source>
        <dbReference type="EMBL" id="KAH7423187.1"/>
    </source>
</evidence>
<keyword evidence="2" id="KW-0472">Membrane</keyword>
<evidence type="ECO:0000256" key="1">
    <source>
        <dbReference type="SAM" id="MobiDB-lite"/>
    </source>
</evidence>
<sequence length="266" mass="29232">MAQCCHSTVVYRCSQQYFAFSYSTSQACKRSVLRSYLSEGDSQSIAPKSTRAFRGTSIALPARLRSIPSISCFRDDDPFLTEHFFNRDRYARTIGKKLEITYSPWAMSMMNGYRIPFRIPIKESTGGPTGGGRGNGDGDGDGGGGGDDEGEEEQLWLLPSLTIAFAVLHLGYCLAIWKDEDSDLDFIWTGMGLFCLLILSAVRLNNQTGIDAYFLGLGASIGVMLWTGERCLLRKECSTAGLVSFFGAAMATLFSLSLHNIIIRCL</sequence>
<name>A0A8T2TIL5_CERRI</name>
<evidence type="ECO:0000256" key="2">
    <source>
        <dbReference type="SAM" id="Phobius"/>
    </source>
</evidence>
<feature type="transmembrane region" description="Helical" evidence="2">
    <location>
        <begin position="156"/>
        <end position="177"/>
    </location>
</feature>
<feature type="transmembrane region" description="Helical" evidence="2">
    <location>
        <begin position="184"/>
        <end position="204"/>
    </location>
</feature>
<feature type="transmembrane region" description="Helical" evidence="2">
    <location>
        <begin position="240"/>
        <end position="263"/>
    </location>
</feature>
<keyword evidence="4" id="KW-1185">Reference proteome</keyword>
<accession>A0A8T2TIL5</accession>
<reference evidence="3" key="1">
    <citation type="submission" date="2021-08" db="EMBL/GenBank/DDBJ databases">
        <title>WGS assembly of Ceratopteris richardii.</title>
        <authorList>
            <person name="Marchant D.B."/>
            <person name="Chen G."/>
            <person name="Jenkins J."/>
            <person name="Shu S."/>
            <person name="Leebens-Mack J."/>
            <person name="Grimwood J."/>
            <person name="Schmutz J."/>
            <person name="Soltis P."/>
            <person name="Soltis D."/>
            <person name="Chen Z.-H."/>
        </authorList>
    </citation>
    <scope>NUCLEOTIDE SEQUENCE</scope>
    <source>
        <strain evidence="3">Whitten #5841</strain>
        <tissue evidence="3">Leaf</tissue>
    </source>
</reference>
<keyword evidence="2" id="KW-0812">Transmembrane</keyword>
<feature type="transmembrane region" description="Helical" evidence="2">
    <location>
        <begin position="210"/>
        <end position="228"/>
    </location>
</feature>